<dbReference type="InterPro" id="IPR023696">
    <property type="entry name" value="Ureohydrolase_dom_sf"/>
</dbReference>
<evidence type="ECO:0000256" key="4">
    <source>
        <dbReference type="PIRSR" id="PIRSR036979-1"/>
    </source>
</evidence>
<feature type="binding site" evidence="4">
    <location>
        <position position="213"/>
    </location>
    <ligand>
        <name>Mn(2+)</name>
        <dbReference type="ChEBI" id="CHEBI:29035"/>
        <label>1</label>
    </ligand>
</feature>
<dbReference type="InterPro" id="IPR020855">
    <property type="entry name" value="Ureohydrolase_Mn_BS"/>
</dbReference>
<dbReference type="GO" id="GO:0046872">
    <property type="term" value="F:metal ion binding"/>
    <property type="evidence" value="ECO:0007669"/>
    <property type="project" value="UniProtKB-KW"/>
</dbReference>
<dbReference type="OrthoDB" id="9788689at2"/>
<keyword evidence="2 4" id="KW-0479">Metal-binding</keyword>
<dbReference type="EMBL" id="SLUM01000024">
    <property type="protein sequence ID" value="TCL54080.1"/>
    <property type="molecule type" value="Genomic_DNA"/>
</dbReference>
<dbReference type="Proteomes" id="UP000295184">
    <property type="component" value="Unassembled WGS sequence"/>
</dbReference>
<dbReference type="PANTHER" id="PTHR11358:SF26">
    <property type="entry name" value="GUANIDINO ACID HYDROLASE, MITOCHONDRIAL"/>
    <property type="match status" value="1"/>
</dbReference>
<keyword evidence="3 5" id="KW-0378">Hydrolase</keyword>
<evidence type="ECO:0000256" key="3">
    <source>
        <dbReference type="ARBA" id="ARBA00022801"/>
    </source>
</evidence>
<dbReference type="PROSITE" id="PS51409">
    <property type="entry name" value="ARGINASE_2"/>
    <property type="match status" value="1"/>
</dbReference>
<comment type="similarity">
    <text evidence="1">Belongs to the arginase family. Agmatinase subfamily.</text>
</comment>
<dbReference type="SUPFAM" id="SSF52768">
    <property type="entry name" value="Arginase/deacetylase"/>
    <property type="match status" value="1"/>
</dbReference>
<dbReference type="PIRSF" id="PIRSF036979">
    <property type="entry name" value="Arginase"/>
    <property type="match status" value="1"/>
</dbReference>
<dbReference type="STRING" id="1650663.GCA_001486665_02199"/>
<evidence type="ECO:0000256" key="2">
    <source>
        <dbReference type="ARBA" id="ARBA00022723"/>
    </source>
</evidence>
<evidence type="ECO:0000256" key="1">
    <source>
        <dbReference type="ARBA" id="ARBA00009227"/>
    </source>
</evidence>
<proteinExistence type="inferred from homology"/>
<sequence length="284" mass="31633">MLSKNVEVFMGCDKGPRFASTMLFGAPFDSTTSYRPGTRFGSAAIRHESYGIESYSPYQDKDLEDANVIDLGDLELCFGDVNKALDRIEERTRHVLHASKRPFMLGGEHLVTLGAFRAVADMYPDVHIIHFDAHADLRDDYLGAKLSHACVLRRCWELVGDGRIHQFGIRSGDREEFAWGRTHVSTRRFDFEGLEETLNQLEGKPVYFTVDLDVMDPSIFPGTGTPEPGGVTFDALRQAVTLVCSRAKVVGCDVNELSPHYDQSGVSTIVACKIVREMLLALQP</sequence>
<dbReference type="Pfam" id="PF00491">
    <property type="entry name" value="Arginase"/>
    <property type="match status" value="1"/>
</dbReference>
<organism evidence="6 7">
    <name type="scientific">Allofournierella massiliensis</name>
    <dbReference type="NCBI Taxonomy" id="1650663"/>
    <lineage>
        <taxon>Bacteria</taxon>
        <taxon>Bacillati</taxon>
        <taxon>Bacillota</taxon>
        <taxon>Clostridia</taxon>
        <taxon>Eubacteriales</taxon>
        <taxon>Oscillospiraceae</taxon>
        <taxon>Allofournierella</taxon>
    </lineage>
</organism>
<dbReference type="RefSeq" id="WP_058965219.1">
    <property type="nucleotide sequence ID" value="NZ_CABKVM010000017.1"/>
</dbReference>
<dbReference type="InterPro" id="IPR006035">
    <property type="entry name" value="Ureohydrolase"/>
</dbReference>
<comment type="cofactor">
    <cofactor evidence="4">
        <name>Mn(2+)</name>
        <dbReference type="ChEBI" id="CHEBI:29035"/>
    </cofactor>
    <text evidence="4">Binds 2 manganese ions per subunit.</text>
</comment>
<dbReference type="NCBIfam" id="TIGR01230">
    <property type="entry name" value="agmatinase"/>
    <property type="match status" value="1"/>
</dbReference>
<name>A0A4R1QV96_9FIRM</name>
<dbReference type="PANTHER" id="PTHR11358">
    <property type="entry name" value="ARGINASE/AGMATINASE"/>
    <property type="match status" value="1"/>
</dbReference>
<dbReference type="GO" id="GO:0008783">
    <property type="term" value="F:agmatinase activity"/>
    <property type="evidence" value="ECO:0007669"/>
    <property type="project" value="TreeGrafter"/>
</dbReference>
<feature type="binding site" evidence="4">
    <location>
        <position position="109"/>
    </location>
    <ligand>
        <name>Mn(2+)</name>
        <dbReference type="ChEBI" id="CHEBI:29035"/>
        <label>1</label>
    </ligand>
</feature>
<feature type="binding site" evidence="4">
    <location>
        <position position="134"/>
    </location>
    <ligand>
        <name>Mn(2+)</name>
        <dbReference type="ChEBI" id="CHEBI:29035"/>
        <label>1</label>
    </ligand>
</feature>
<dbReference type="GO" id="GO:0033389">
    <property type="term" value="P:putrescine biosynthetic process from arginine, via agmatine"/>
    <property type="evidence" value="ECO:0007669"/>
    <property type="project" value="TreeGrafter"/>
</dbReference>
<protein>
    <submittedName>
        <fullName evidence="6">Agmatinase</fullName>
    </submittedName>
</protein>
<feature type="binding site" evidence="4">
    <location>
        <position position="211"/>
    </location>
    <ligand>
        <name>Mn(2+)</name>
        <dbReference type="ChEBI" id="CHEBI:29035"/>
        <label>1</label>
    </ligand>
</feature>
<evidence type="ECO:0000256" key="5">
    <source>
        <dbReference type="RuleBase" id="RU003684"/>
    </source>
</evidence>
<dbReference type="Gene3D" id="3.40.800.10">
    <property type="entry name" value="Ureohydrolase domain"/>
    <property type="match status" value="1"/>
</dbReference>
<reference evidence="6 7" key="1">
    <citation type="submission" date="2019-03" db="EMBL/GenBank/DDBJ databases">
        <title>Genomic Encyclopedia of Type Strains, Phase IV (KMG-IV): sequencing the most valuable type-strain genomes for metagenomic binning, comparative biology and taxonomic classification.</title>
        <authorList>
            <person name="Goeker M."/>
        </authorList>
    </citation>
    <scope>NUCLEOTIDE SEQUENCE [LARGE SCALE GENOMIC DNA]</scope>
    <source>
        <strain evidence="6 7">DSM 100451</strain>
    </source>
</reference>
<dbReference type="CDD" id="cd11593">
    <property type="entry name" value="Agmatinase-like_2"/>
    <property type="match status" value="1"/>
</dbReference>
<gene>
    <name evidence="6" type="ORF">EDD77_12444</name>
</gene>
<dbReference type="InterPro" id="IPR005925">
    <property type="entry name" value="Agmatinase-rel"/>
</dbReference>
<dbReference type="PROSITE" id="PS01053">
    <property type="entry name" value="ARGINASE_1"/>
    <property type="match status" value="1"/>
</dbReference>
<evidence type="ECO:0000313" key="7">
    <source>
        <dbReference type="Proteomes" id="UP000295184"/>
    </source>
</evidence>
<feature type="binding site" evidence="4">
    <location>
        <position position="136"/>
    </location>
    <ligand>
        <name>Mn(2+)</name>
        <dbReference type="ChEBI" id="CHEBI:29035"/>
        <label>1</label>
    </ligand>
</feature>
<dbReference type="AlphaFoldDB" id="A0A4R1QV96"/>
<evidence type="ECO:0000313" key="6">
    <source>
        <dbReference type="EMBL" id="TCL54080.1"/>
    </source>
</evidence>
<keyword evidence="4" id="KW-0464">Manganese</keyword>
<accession>A0A4R1QV96</accession>
<feature type="binding site" evidence="4">
    <location>
        <position position="132"/>
    </location>
    <ligand>
        <name>Mn(2+)</name>
        <dbReference type="ChEBI" id="CHEBI:29035"/>
        <label>1</label>
    </ligand>
</feature>
<comment type="caution">
    <text evidence="6">The sequence shown here is derived from an EMBL/GenBank/DDBJ whole genome shotgun (WGS) entry which is preliminary data.</text>
</comment>